<evidence type="ECO:0000313" key="3">
    <source>
        <dbReference type="EMBL" id="OUP70729.1"/>
    </source>
</evidence>
<proteinExistence type="predicted"/>
<sequence length="580" mass="62729">MKGKVKKRMMSSLMVAGMITALFAGCSKEGLEDTHVFNEDTSSLSVSEQAEVSSVSSADQETQVITASVAVGAIDPQSDFMKKQVEENEKALAEFKTKTANDMGAQATDYYTILGHQVYKDKDADNYYIWSGPEMLEIMVPCNPSDVNDVIYTENTLYQAVGRQPGSLRTEDGILMANDDAVWVDLTEDAEDYQKVWVDGDYFDTQYGETMGNGNEMKLCALTGGSLTLETAKEMFDAAAESYKINGKKFSVIGGRGALRLLYDGENSFSFMVNKMVLPVNKTTFVVDVEKTLSNIKKEYNTNGVEMIWLEMPVSEQVSLVDPATGEISAVDGVTAGEDGELVISTEMLRQGVGLDLMLSEDGTTLNLITNKELLAQKGAGKTGATREQYEVYETVKRGEDSYTVMVSTLKGREQELAIQKEAAEKQQQELEEKAKQEEANSTSGSNSNGTDVGVGDGGTDANGSGNNQGGNQQEGSGNNNSIGSSGDKEYVGDKYYTGPGIWDEYLGYGNGYYYGIGSKDNIFGDFRGQSEPSFDCPGKSMAGDLDGAKWDPYYGGWVYTGADGSRNVIFPSGDGAGHV</sequence>
<reference evidence="4" key="1">
    <citation type="submission" date="2017-04" db="EMBL/GenBank/DDBJ databases">
        <title>Function of individual gut microbiota members based on whole genome sequencing of pure cultures obtained from chicken caecum.</title>
        <authorList>
            <person name="Medvecky M."/>
            <person name="Cejkova D."/>
            <person name="Polansky O."/>
            <person name="Karasova D."/>
            <person name="Kubasova T."/>
            <person name="Cizek A."/>
            <person name="Rychlik I."/>
        </authorList>
    </citation>
    <scope>NUCLEOTIDE SEQUENCE [LARGE SCALE GENOMIC DNA]</scope>
    <source>
        <strain evidence="4">An175</strain>
    </source>
</reference>
<feature type="chain" id="PRO_5038815631" evidence="2">
    <location>
        <begin position="25"/>
        <end position="580"/>
    </location>
</feature>
<dbReference type="AlphaFoldDB" id="A0A1Y4MRE0"/>
<feature type="region of interest" description="Disordered" evidence="1">
    <location>
        <begin position="423"/>
        <end position="487"/>
    </location>
</feature>
<organism evidence="3 4">
    <name type="scientific">Anaerotruncus colihominis</name>
    <dbReference type="NCBI Taxonomy" id="169435"/>
    <lineage>
        <taxon>Bacteria</taxon>
        <taxon>Bacillati</taxon>
        <taxon>Bacillota</taxon>
        <taxon>Clostridia</taxon>
        <taxon>Eubacteriales</taxon>
        <taxon>Oscillospiraceae</taxon>
        <taxon>Anaerotruncus</taxon>
    </lineage>
</organism>
<protein>
    <submittedName>
        <fullName evidence="3">Uncharacterized protein</fullName>
    </submittedName>
</protein>
<name>A0A1Y4MRE0_9FIRM</name>
<feature type="signal peptide" evidence="2">
    <location>
        <begin position="1"/>
        <end position="24"/>
    </location>
</feature>
<feature type="compositionally biased region" description="Low complexity" evidence="1">
    <location>
        <begin position="462"/>
        <end position="486"/>
    </location>
</feature>
<feature type="compositionally biased region" description="Low complexity" evidence="1">
    <location>
        <begin position="440"/>
        <end position="452"/>
    </location>
</feature>
<evidence type="ECO:0000313" key="4">
    <source>
        <dbReference type="Proteomes" id="UP000196386"/>
    </source>
</evidence>
<comment type="caution">
    <text evidence="3">The sequence shown here is derived from an EMBL/GenBank/DDBJ whole genome shotgun (WGS) entry which is preliminary data.</text>
</comment>
<feature type="compositionally biased region" description="Basic and acidic residues" evidence="1">
    <location>
        <begin position="423"/>
        <end position="439"/>
    </location>
</feature>
<evidence type="ECO:0000256" key="2">
    <source>
        <dbReference type="SAM" id="SignalP"/>
    </source>
</evidence>
<dbReference type="RefSeq" id="WP_087299966.1">
    <property type="nucleotide sequence ID" value="NZ_NFKP01000003.1"/>
</dbReference>
<dbReference type="Proteomes" id="UP000196386">
    <property type="component" value="Unassembled WGS sequence"/>
</dbReference>
<keyword evidence="2" id="KW-0732">Signal</keyword>
<dbReference type="PROSITE" id="PS51257">
    <property type="entry name" value="PROKAR_LIPOPROTEIN"/>
    <property type="match status" value="1"/>
</dbReference>
<gene>
    <name evidence="3" type="ORF">B5F11_04590</name>
</gene>
<accession>A0A1Y4MRE0</accession>
<dbReference type="EMBL" id="NFKP01000003">
    <property type="protein sequence ID" value="OUP70729.1"/>
    <property type="molecule type" value="Genomic_DNA"/>
</dbReference>
<evidence type="ECO:0000256" key="1">
    <source>
        <dbReference type="SAM" id="MobiDB-lite"/>
    </source>
</evidence>